<dbReference type="Pfam" id="PF13489">
    <property type="entry name" value="Methyltransf_23"/>
    <property type="match status" value="1"/>
</dbReference>
<keyword evidence="1" id="KW-0489">Methyltransferase</keyword>
<dbReference type="PANTHER" id="PTHR43861">
    <property type="entry name" value="TRANS-ACONITATE 2-METHYLTRANSFERASE-RELATED"/>
    <property type="match status" value="1"/>
</dbReference>
<dbReference type="GO" id="GO:0032259">
    <property type="term" value="P:methylation"/>
    <property type="evidence" value="ECO:0007669"/>
    <property type="project" value="UniProtKB-KW"/>
</dbReference>
<dbReference type="Gene3D" id="3.40.50.150">
    <property type="entry name" value="Vaccinia Virus protein VP39"/>
    <property type="match status" value="1"/>
</dbReference>
<dbReference type="PANTHER" id="PTHR43861:SF6">
    <property type="entry name" value="METHYLTRANSFERASE TYPE 11"/>
    <property type="match status" value="1"/>
</dbReference>
<dbReference type="GO" id="GO:0008168">
    <property type="term" value="F:methyltransferase activity"/>
    <property type="evidence" value="ECO:0007669"/>
    <property type="project" value="UniProtKB-KW"/>
</dbReference>
<accession>A0A643FQC3</accession>
<protein>
    <submittedName>
        <fullName evidence="1">Class I SAM-dependent methyltransferase</fullName>
    </submittedName>
</protein>
<keyword evidence="1" id="KW-0808">Transferase</keyword>
<dbReference type="CDD" id="cd02440">
    <property type="entry name" value="AdoMet_MTases"/>
    <property type="match status" value="1"/>
</dbReference>
<proteinExistence type="predicted"/>
<dbReference type="InterPro" id="IPR029063">
    <property type="entry name" value="SAM-dependent_MTases_sf"/>
</dbReference>
<dbReference type="SUPFAM" id="SSF53335">
    <property type="entry name" value="S-adenosyl-L-methionine-dependent methyltransferases"/>
    <property type="match status" value="1"/>
</dbReference>
<dbReference type="EMBL" id="CP062803">
    <property type="protein sequence ID" value="QOT78601.1"/>
    <property type="molecule type" value="Genomic_DNA"/>
</dbReference>
<evidence type="ECO:0000313" key="1">
    <source>
        <dbReference type="EMBL" id="QOT78601.1"/>
    </source>
</evidence>
<dbReference type="Proteomes" id="UP000397656">
    <property type="component" value="Chromosome 1"/>
</dbReference>
<dbReference type="AlphaFoldDB" id="A0A643FQC3"/>
<sequence>MNHQLVQCPTCDLVYANDPPDQLILAQAYHIASFDSAQEADDAAAAYGKAVLPVLSRLKSKESALEIGAGTGIFLDVLQSQGFKVTLGVEPSSAAIAAAPPHRQGWLTEAIFRESDFQPESFDFICCFMTLEHVRDPHEIVSAASRLLRPGGAIALVTHDYRSGINRLLGKRSPIIDIEHMQLFSPKSIRHLLERNNFDSIVVRSFQNRYALRYWVRLLPFGVGLKQNMIKGLDAIGMADMNLSFNVGNMLSFGYRPQQ</sequence>
<organism evidence="1 2">
    <name type="scientific">Cupriavidus basilensis</name>
    <dbReference type="NCBI Taxonomy" id="68895"/>
    <lineage>
        <taxon>Bacteria</taxon>
        <taxon>Pseudomonadati</taxon>
        <taxon>Pseudomonadota</taxon>
        <taxon>Betaproteobacteria</taxon>
        <taxon>Burkholderiales</taxon>
        <taxon>Burkholderiaceae</taxon>
        <taxon>Cupriavidus</taxon>
    </lineage>
</organism>
<reference evidence="1 2" key="1">
    <citation type="submission" date="2020-10" db="EMBL/GenBank/DDBJ databases">
        <title>Complete genome sequence of Cupriavidus basilensis CCUG 49340T.</title>
        <authorList>
            <person name="Salva-Serra F."/>
            <person name="Donoso R.A."/>
            <person name="Cho K.H."/>
            <person name="Yoo J.A."/>
            <person name="Lee K."/>
            <person name="Yoon S.-H."/>
            <person name="Perez-Pantoja D."/>
            <person name="Moore E.R.B."/>
        </authorList>
    </citation>
    <scope>NUCLEOTIDE SEQUENCE [LARGE SCALE GENOMIC DNA]</scope>
    <source>
        <strain evidence="2">CCUG 49340</strain>
    </source>
</reference>
<evidence type="ECO:0000313" key="2">
    <source>
        <dbReference type="Proteomes" id="UP000397656"/>
    </source>
</evidence>
<name>A0A643FQC3_9BURK</name>
<gene>
    <name evidence="1" type="ORF">F7R26_014690</name>
</gene>